<evidence type="ECO:0000256" key="1">
    <source>
        <dbReference type="ARBA" id="ARBA00009923"/>
    </source>
</evidence>
<protein>
    <submittedName>
        <fullName evidence="5">Cysteine-rich venom protein natrin-1-like isoform X2</fullName>
    </submittedName>
</protein>
<accession>A0AAD5A9X6</accession>
<comment type="caution">
    <text evidence="3">Lacks conserved residue(s) required for the propagation of feature annotation.</text>
</comment>
<reference evidence="5" key="1">
    <citation type="submission" date="2018-07" db="EMBL/GenBank/DDBJ databases">
        <title>Comparative genomics of catfishes provides insights into carnivory and benthic adaptation.</title>
        <authorList>
            <person name="Zhang Y."/>
            <person name="Wang D."/>
            <person name="Peng Z."/>
            <person name="Zheng S."/>
            <person name="Shao F."/>
            <person name="Tao W."/>
        </authorList>
    </citation>
    <scope>NUCLEOTIDE SEQUENCE</scope>
    <source>
        <strain evidence="5">Chongqing</strain>
    </source>
</reference>
<dbReference type="InterPro" id="IPR042076">
    <property type="entry name" value="Crisp-like_dom"/>
</dbReference>
<dbReference type="Pfam" id="PF08562">
    <property type="entry name" value="Crisp"/>
    <property type="match status" value="1"/>
</dbReference>
<dbReference type="PRINTS" id="PR00837">
    <property type="entry name" value="V5TPXLIKE"/>
</dbReference>
<dbReference type="FunFam" id="3.40.33.10:FF:000005">
    <property type="entry name" value="Cysteine-rich secretory protein 2"/>
    <property type="match status" value="1"/>
</dbReference>
<dbReference type="SUPFAM" id="SSF55797">
    <property type="entry name" value="PR-1-like"/>
    <property type="match status" value="1"/>
</dbReference>
<dbReference type="Proteomes" id="UP001205998">
    <property type="component" value="Unassembled WGS sequence"/>
</dbReference>
<dbReference type="Gene3D" id="3.40.33.10">
    <property type="entry name" value="CAP"/>
    <property type="match status" value="1"/>
</dbReference>
<dbReference type="EMBL" id="MU564352">
    <property type="protein sequence ID" value="KAI5611949.1"/>
    <property type="molecule type" value="Genomic_DNA"/>
</dbReference>
<dbReference type="SMART" id="SM00198">
    <property type="entry name" value="SCP"/>
    <property type="match status" value="1"/>
</dbReference>
<feature type="domain" description="ShKT" evidence="4">
    <location>
        <begin position="201"/>
        <end position="233"/>
    </location>
</feature>
<evidence type="ECO:0000256" key="2">
    <source>
        <dbReference type="ARBA" id="ARBA00023157"/>
    </source>
</evidence>
<dbReference type="Gene3D" id="1.10.10.740">
    <property type="entry name" value="Crisp domain"/>
    <property type="match status" value="1"/>
</dbReference>
<name>A0AAD5A9X6_SILAS</name>
<comment type="caution">
    <text evidence="5">The sequence shown here is derived from an EMBL/GenBank/DDBJ whole genome shotgun (WGS) entry which is preliminary data.</text>
</comment>
<dbReference type="PROSITE" id="PS51670">
    <property type="entry name" value="SHKT"/>
    <property type="match status" value="1"/>
</dbReference>
<sequence length="241" mass="26995">MAKRYAAPEALDFIFTHESDQEARIQIDNQICTTLQAVQDEIVNIHNMYRRQVDPPASNMLMMSWSSEVAAIAQKWADTCSMEHGPPSSRMLGSYEMGENLLEGSPAISWTDVIRDWHSEVANYNYSSGSGDGKPIGHYTQVVWFGSYQVGCGVAKCGSAYFYDCQYYRAGNYRSVAPYTMGEPCSACPQACDNKLCTNPCPYVNTYSNCKELREHAPCYPDLKHNCEAECFCTTEIVPTN</sequence>
<dbReference type="PROSITE" id="PS01010">
    <property type="entry name" value="CRISP_2"/>
    <property type="match status" value="1"/>
</dbReference>
<comment type="similarity">
    <text evidence="1">Belongs to the CRISP family.</text>
</comment>
<dbReference type="PANTHER" id="PTHR10334">
    <property type="entry name" value="CYSTEINE-RICH SECRETORY PROTEIN-RELATED"/>
    <property type="match status" value="1"/>
</dbReference>
<evidence type="ECO:0000259" key="4">
    <source>
        <dbReference type="PROSITE" id="PS51670"/>
    </source>
</evidence>
<dbReference type="Pfam" id="PF00188">
    <property type="entry name" value="CAP"/>
    <property type="match status" value="1"/>
</dbReference>
<dbReference type="InterPro" id="IPR001283">
    <property type="entry name" value="CRISP-related"/>
</dbReference>
<organism evidence="5 6">
    <name type="scientific">Silurus asotus</name>
    <name type="common">Amur catfish</name>
    <name type="synonym">Parasilurus asotus</name>
    <dbReference type="NCBI Taxonomy" id="30991"/>
    <lineage>
        <taxon>Eukaryota</taxon>
        <taxon>Metazoa</taxon>
        <taxon>Chordata</taxon>
        <taxon>Craniata</taxon>
        <taxon>Vertebrata</taxon>
        <taxon>Euteleostomi</taxon>
        <taxon>Actinopterygii</taxon>
        <taxon>Neopterygii</taxon>
        <taxon>Teleostei</taxon>
        <taxon>Ostariophysi</taxon>
        <taxon>Siluriformes</taxon>
        <taxon>Siluridae</taxon>
        <taxon>Silurus</taxon>
    </lineage>
</organism>
<keyword evidence="6" id="KW-1185">Reference proteome</keyword>
<keyword evidence="2" id="KW-1015">Disulfide bond</keyword>
<dbReference type="GO" id="GO:0005576">
    <property type="term" value="C:extracellular region"/>
    <property type="evidence" value="ECO:0007669"/>
    <property type="project" value="InterPro"/>
</dbReference>
<dbReference type="SUPFAM" id="SSF57546">
    <property type="entry name" value="Crisp domain-like"/>
    <property type="match status" value="1"/>
</dbReference>
<dbReference type="AlphaFoldDB" id="A0AAD5A9X6"/>
<evidence type="ECO:0000313" key="6">
    <source>
        <dbReference type="Proteomes" id="UP001205998"/>
    </source>
</evidence>
<dbReference type="InterPro" id="IPR013871">
    <property type="entry name" value="Cysteine_rich_secretory"/>
</dbReference>
<dbReference type="InterPro" id="IPR014044">
    <property type="entry name" value="CAP_dom"/>
</dbReference>
<dbReference type="InterPro" id="IPR003582">
    <property type="entry name" value="ShKT_dom"/>
</dbReference>
<gene>
    <name evidence="5" type="ORF">C0J50_0617</name>
</gene>
<evidence type="ECO:0000313" key="5">
    <source>
        <dbReference type="EMBL" id="KAI5611949.1"/>
    </source>
</evidence>
<proteinExistence type="inferred from homology"/>
<dbReference type="PROSITE" id="PS01009">
    <property type="entry name" value="CRISP_1"/>
    <property type="match status" value="1"/>
</dbReference>
<dbReference type="InterPro" id="IPR018244">
    <property type="entry name" value="Allrgn_V5/Tpx1_CS"/>
</dbReference>
<evidence type="ECO:0000256" key="3">
    <source>
        <dbReference type="PROSITE-ProRule" id="PRU01005"/>
    </source>
</evidence>
<dbReference type="InterPro" id="IPR035940">
    <property type="entry name" value="CAP_sf"/>
</dbReference>